<feature type="region of interest" description="Disordered" evidence="1">
    <location>
        <begin position="122"/>
        <end position="177"/>
    </location>
</feature>
<sequence length="177" mass="18573">MSPTKGSGKDPAVTGTGVGVAVVALGVEALLVKQFVAEPTVSPWLVLAMMVCPVVLVASVVGPWWIHARTHRKVAMALAPKIESEGAVVEVLKTLNAGEALRRGEESHRTVEVVWPRAGVAAGSGEGAGAGRAGGERGGAAGNPSEPERRSDPFSLVRESSRRGKRKSSARRVRRRR</sequence>
<dbReference type="Proteomes" id="UP001500320">
    <property type="component" value="Unassembled WGS sequence"/>
</dbReference>
<feature type="compositionally biased region" description="Gly residues" evidence="1">
    <location>
        <begin position="122"/>
        <end position="141"/>
    </location>
</feature>
<evidence type="ECO:0000313" key="4">
    <source>
        <dbReference type="Proteomes" id="UP001500320"/>
    </source>
</evidence>
<evidence type="ECO:0000256" key="1">
    <source>
        <dbReference type="SAM" id="MobiDB-lite"/>
    </source>
</evidence>
<dbReference type="EMBL" id="BAAAUT010000001">
    <property type="protein sequence ID" value="GAA3113037.1"/>
    <property type="molecule type" value="Genomic_DNA"/>
</dbReference>
<evidence type="ECO:0000313" key="3">
    <source>
        <dbReference type="EMBL" id="GAA3113037.1"/>
    </source>
</evidence>
<feature type="compositionally biased region" description="Basic residues" evidence="1">
    <location>
        <begin position="163"/>
        <end position="177"/>
    </location>
</feature>
<protein>
    <submittedName>
        <fullName evidence="3">Uncharacterized protein</fullName>
    </submittedName>
</protein>
<dbReference type="RefSeq" id="WP_344854432.1">
    <property type="nucleotide sequence ID" value="NZ_BAAAUT010000001.1"/>
</dbReference>
<feature type="transmembrane region" description="Helical" evidence="2">
    <location>
        <begin position="44"/>
        <end position="66"/>
    </location>
</feature>
<proteinExistence type="predicted"/>
<keyword evidence="2" id="KW-0812">Transmembrane</keyword>
<reference evidence="4" key="1">
    <citation type="journal article" date="2019" name="Int. J. Syst. Evol. Microbiol.">
        <title>The Global Catalogue of Microorganisms (GCM) 10K type strain sequencing project: providing services to taxonomists for standard genome sequencing and annotation.</title>
        <authorList>
            <consortium name="The Broad Institute Genomics Platform"/>
            <consortium name="The Broad Institute Genome Sequencing Center for Infectious Disease"/>
            <person name="Wu L."/>
            <person name="Ma J."/>
        </authorList>
    </citation>
    <scope>NUCLEOTIDE SEQUENCE [LARGE SCALE GENOMIC DNA]</scope>
    <source>
        <strain evidence="4">JCM 9373</strain>
    </source>
</reference>
<evidence type="ECO:0000256" key="2">
    <source>
        <dbReference type="SAM" id="Phobius"/>
    </source>
</evidence>
<keyword evidence="4" id="KW-1185">Reference proteome</keyword>
<gene>
    <name evidence="3" type="ORF">GCM10010466_00080</name>
</gene>
<keyword evidence="2" id="KW-0472">Membrane</keyword>
<accession>A0ABP6MKQ1</accession>
<name>A0ABP6MKQ1_9ACTN</name>
<keyword evidence="2" id="KW-1133">Transmembrane helix</keyword>
<organism evidence="3 4">
    <name type="scientific">Planomonospora alba</name>
    <dbReference type="NCBI Taxonomy" id="161354"/>
    <lineage>
        <taxon>Bacteria</taxon>
        <taxon>Bacillati</taxon>
        <taxon>Actinomycetota</taxon>
        <taxon>Actinomycetes</taxon>
        <taxon>Streptosporangiales</taxon>
        <taxon>Streptosporangiaceae</taxon>
        <taxon>Planomonospora</taxon>
    </lineage>
</organism>
<feature type="transmembrane region" description="Helical" evidence="2">
    <location>
        <begin position="12"/>
        <end position="32"/>
    </location>
</feature>
<comment type="caution">
    <text evidence="3">The sequence shown here is derived from an EMBL/GenBank/DDBJ whole genome shotgun (WGS) entry which is preliminary data.</text>
</comment>